<gene>
    <name evidence="1" type="ORF">JYE49_01890</name>
</gene>
<accession>A0AC61NLP5</accession>
<reference evidence="1" key="1">
    <citation type="submission" date="2021-01" db="EMBL/GenBank/DDBJ databases">
        <title>Complete genome sequence of Clostridiales bacterium R-7.</title>
        <authorList>
            <person name="Mahoney-Kurpe S.C."/>
            <person name="Palevich N."/>
            <person name="Koike S."/>
            <person name="Moon C.D."/>
            <person name="Attwood G.T."/>
        </authorList>
    </citation>
    <scope>NUCLEOTIDE SEQUENCE</scope>
    <source>
        <strain evidence="1">R-7</strain>
    </source>
</reference>
<sequence length="154" mass="17778">MCGVCERIQMTKDGTNPYFVKELETGYVVIGDFQHFKGYTLFIYKEHVVELFDLEPAVRAKHLEEMTLVAQAVSNAFGADKMNYECLGNGKGGAHIHWHLFPRKAGDLGEYGNKGKGPTWWYPREKMYADEERPSEEELEKMKQQLLEELDKLL</sequence>
<organism evidence="1 2">
    <name type="scientific">Aristaeella hokkaidonensis</name>
    <dbReference type="NCBI Taxonomy" id="3046382"/>
    <lineage>
        <taxon>Bacteria</taxon>
        <taxon>Bacillati</taxon>
        <taxon>Bacillota</taxon>
        <taxon>Clostridia</taxon>
        <taxon>Eubacteriales</taxon>
        <taxon>Aristaeellaceae</taxon>
        <taxon>Aristaeella</taxon>
    </lineage>
</organism>
<evidence type="ECO:0000313" key="1">
    <source>
        <dbReference type="EMBL" id="QUC67478.1"/>
    </source>
</evidence>
<proteinExistence type="predicted"/>
<protein>
    <submittedName>
        <fullName evidence="1">HIT family protein</fullName>
    </submittedName>
</protein>
<evidence type="ECO:0000313" key="2">
    <source>
        <dbReference type="Proteomes" id="UP000682782"/>
    </source>
</evidence>
<dbReference type="EMBL" id="CP068393">
    <property type="protein sequence ID" value="QUC67478.1"/>
    <property type="molecule type" value="Genomic_DNA"/>
</dbReference>
<keyword evidence="2" id="KW-1185">Reference proteome</keyword>
<name>A0AC61NLP5_9FIRM</name>
<dbReference type="Proteomes" id="UP000682782">
    <property type="component" value="Chromosome"/>
</dbReference>